<dbReference type="GO" id="GO:0097374">
    <property type="term" value="P:sensory neuron axon guidance"/>
    <property type="evidence" value="ECO:0007669"/>
    <property type="project" value="TreeGrafter"/>
</dbReference>
<dbReference type="PROSITE" id="PS51004">
    <property type="entry name" value="SEMA"/>
    <property type="match status" value="1"/>
</dbReference>
<comment type="caution">
    <text evidence="2">Lacks conserved residue(s) required for the propagation of feature annotation.</text>
</comment>
<dbReference type="GO" id="GO:0008045">
    <property type="term" value="P:motor neuron axon guidance"/>
    <property type="evidence" value="ECO:0007669"/>
    <property type="project" value="TreeGrafter"/>
</dbReference>
<comment type="caution">
    <text evidence="4">The sequence shown here is derived from an EMBL/GenBank/DDBJ whole genome shotgun (WGS) entry which is preliminary data.</text>
</comment>
<dbReference type="GO" id="GO:0005886">
    <property type="term" value="C:plasma membrane"/>
    <property type="evidence" value="ECO:0007669"/>
    <property type="project" value="TreeGrafter"/>
</dbReference>
<dbReference type="GO" id="GO:0002116">
    <property type="term" value="C:semaphorin receptor complex"/>
    <property type="evidence" value="ECO:0007669"/>
    <property type="project" value="TreeGrafter"/>
</dbReference>
<proteinExistence type="predicted"/>
<dbReference type="AlphaFoldDB" id="A0AAW2HGB0"/>
<gene>
    <name evidence="4" type="ORF">PYX00_010571</name>
</gene>
<sequence length="113" mass="11925">MKMSTGNILNFCEVGLKISGVAPINAQASVHFPNTSLTSVTLATTEQHTVAFLGTSNGYLKKVLLSGKAAEYESVLVDSGFQILPDTAVAPSGDYIFVLSSSKKNGVDNNEKQ</sequence>
<dbReference type="InterPro" id="IPR001627">
    <property type="entry name" value="Semap_dom"/>
</dbReference>
<dbReference type="GO" id="GO:0017154">
    <property type="term" value="F:semaphorin receptor activity"/>
    <property type="evidence" value="ECO:0007669"/>
    <property type="project" value="InterPro"/>
</dbReference>
<evidence type="ECO:0000256" key="1">
    <source>
        <dbReference type="ARBA" id="ARBA00022782"/>
    </source>
</evidence>
<dbReference type="GO" id="GO:0050772">
    <property type="term" value="P:positive regulation of axonogenesis"/>
    <property type="evidence" value="ECO:0007669"/>
    <property type="project" value="TreeGrafter"/>
</dbReference>
<reference evidence="4" key="1">
    <citation type="journal article" date="2024" name="Gigascience">
        <title>Chromosome-level genome of the poultry shaft louse Menopon gallinae provides insight into the host-switching and adaptive evolution of parasitic lice.</title>
        <authorList>
            <person name="Xu Y."/>
            <person name="Ma L."/>
            <person name="Liu S."/>
            <person name="Liang Y."/>
            <person name="Liu Q."/>
            <person name="He Z."/>
            <person name="Tian L."/>
            <person name="Duan Y."/>
            <person name="Cai W."/>
            <person name="Li H."/>
            <person name="Song F."/>
        </authorList>
    </citation>
    <scope>NUCLEOTIDE SEQUENCE</scope>
    <source>
        <strain evidence="4">Cailab_2023a</strain>
    </source>
</reference>
<dbReference type="InterPro" id="IPR036352">
    <property type="entry name" value="Semap_dom_sf"/>
</dbReference>
<evidence type="ECO:0000313" key="4">
    <source>
        <dbReference type="EMBL" id="KAL0268749.1"/>
    </source>
</evidence>
<dbReference type="PANTHER" id="PTHR22625:SF44">
    <property type="entry name" value="PLEXIN-B"/>
    <property type="match status" value="1"/>
</dbReference>
<dbReference type="Gene3D" id="2.130.10.10">
    <property type="entry name" value="YVTN repeat-like/Quinoprotein amine dehydrogenase"/>
    <property type="match status" value="1"/>
</dbReference>
<keyword evidence="1" id="KW-0221">Differentiation</keyword>
<dbReference type="InterPro" id="IPR015943">
    <property type="entry name" value="WD40/YVTN_repeat-like_dom_sf"/>
</dbReference>
<accession>A0AAW2HGB0</accession>
<organism evidence="4">
    <name type="scientific">Menopon gallinae</name>
    <name type="common">poultry shaft louse</name>
    <dbReference type="NCBI Taxonomy" id="328185"/>
    <lineage>
        <taxon>Eukaryota</taxon>
        <taxon>Metazoa</taxon>
        <taxon>Ecdysozoa</taxon>
        <taxon>Arthropoda</taxon>
        <taxon>Hexapoda</taxon>
        <taxon>Insecta</taxon>
        <taxon>Pterygota</taxon>
        <taxon>Neoptera</taxon>
        <taxon>Paraneoptera</taxon>
        <taxon>Psocodea</taxon>
        <taxon>Troctomorpha</taxon>
        <taxon>Phthiraptera</taxon>
        <taxon>Amblycera</taxon>
        <taxon>Menoponidae</taxon>
        <taxon>Menopon</taxon>
    </lineage>
</organism>
<feature type="domain" description="Sema" evidence="3">
    <location>
        <begin position="1"/>
        <end position="109"/>
    </location>
</feature>
<dbReference type="InterPro" id="IPR031148">
    <property type="entry name" value="Plexin"/>
</dbReference>
<name>A0AAW2HGB0_9NEOP</name>
<dbReference type="EMBL" id="JARGDH010000005">
    <property type="protein sequence ID" value="KAL0268749.1"/>
    <property type="molecule type" value="Genomic_DNA"/>
</dbReference>
<dbReference type="Pfam" id="PF01403">
    <property type="entry name" value="Sema"/>
    <property type="match status" value="1"/>
</dbReference>
<dbReference type="PANTHER" id="PTHR22625">
    <property type="entry name" value="PLEXIN"/>
    <property type="match status" value="1"/>
</dbReference>
<dbReference type="GO" id="GO:0008360">
    <property type="term" value="P:regulation of cell shape"/>
    <property type="evidence" value="ECO:0007669"/>
    <property type="project" value="TreeGrafter"/>
</dbReference>
<dbReference type="GO" id="GO:0030334">
    <property type="term" value="P:regulation of cell migration"/>
    <property type="evidence" value="ECO:0007669"/>
    <property type="project" value="TreeGrafter"/>
</dbReference>
<dbReference type="SUPFAM" id="SSF101912">
    <property type="entry name" value="Sema domain"/>
    <property type="match status" value="1"/>
</dbReference>
<evidence type="ECO:0000259" key="3">
    <source>
        <dbReference type="PROSITE" id="PS51004"/>
    </source>
</evidence>
<evidence type="ECO:0000256" key="2">
    <source>
        <dbReference type="PROSITE-ProRule" id="PRU00352"/>
    </source>
</evidence>
<protein>
    <recommendedName>
        <fullName evidence="3">Sema domain-containing protein</fullName>
    </recommendedName>
</protein>
<dbReference type="GO" id="GO:0007162">
    <property type="term" value="P:negative regulation of cell adhesion"/>
    <property type="evidence" value="ECO:0007669"/>
    <property type="project" value="TreeGrafter"/>
</dbReference>